<keyword evidence="13" id="KW-0460">Magnesium</keyword>
<dbReference type="SUPFAM" id="SSF56112">
    <property type="entry name" value="Protein kinase-like (PK-like)"/>
    <property type="match status" value="1"/>
</dbReference>
<keyword evidence="12 19" id="KW-0067">ATP-binding</keyword>
<evidence type="ECO:0000256" key="7">
    <source>
        <dbReference type="ARBA" id="ARBA00022553"/>
    </source>
</evidence>
<protein>
    <recommendedName>
        <fullName evidence="17">Mitogen-activated protein kinase kinase kinase 4</fullName>
        <ecNumber evidence="4">2.7.11.25</ecNumber>
    </recommendedName>
    <alternativeName>
        <fullName evidence="18">MAPK/ERK kinase kinase 4</fullName>
    </alternativeName>
</protein>
<comment type="catalytic activity">
    <reaction evidence="14">
        <text>L-threonyl-[protein] + ATP = O-phospho-L-threonyl-[protein] + ADP + H(+)</text>
        <dbReference type="Rhea" id="RHEA:46608"/>
        <dbReference type="Rhea" id="RHEA-COMP:11060"/>
        <dbReference type="Rhea" id="RHEA-COMP:11605"/>
        <dbReference type="ChEBI" id="CHEBI:15378"/>
        <dbReference type="ChEBI" id="CHEBI:30013"/>
        <dbReference type="ChEBI" id="CHEBI:30616"/>
        <dbReference type="ChEBI" id="CHEBI:61977"/>
        <dbReference type="ChEBI" id="CHEBI:456216"/>
        <dbReference type="EC" id="2.7.11.25"/>
    </reaction>
</comment>
<evidence type="ECO:0000256" key="19">
    <source>
        <dbReference type="PROSITE-ProRule" id="PRU10141"/>
    </source>
</evidence>
<evidence type="ECO:0000256" key="9">
    <source>
        <dbReference type="ARBA" id="ARBA00022723"/>
    </source>
</evidence>
<dbReference type="InterPro" id="IPR045801">
    <property type="entry name" value="MEKK4_N"/>
</dbReference>
<proteinExistence type="inferred from homology"/>
<accession>A0A2T7P782</accession>
<dbReference type="GO" id="GO:0004709">
    <property type="term" value="F:MAP kinase kinase kinase activity"/>
    <property type="evidence" value="ECO:0007669"/>
    <property type="project" value="UniProtKB-EC"/>
</dbReference>
<feature type="compositionally biased region" description="Acidic residues" evidence="21">
    <location>
        <begin position="47"/>
        <end position="58"/>
    </location>
</feature>
<evidence type="ECO:0000256" key="1">
    <source>
        <dbReference type="ARBA" id="ARBA00001946"/>
    </source>
</evidence>
<keyword evidence="7" id="KW-0597">Phosphoprotein</keyword>
<evidence type="ECO:0000256" key="3">
    <source>
        <dbReference type="ARBA" id="ARBA00006529"/>
    </source>
</evidence>
<dbReference type="OrthoDB" id="1043025at2759"/>
<evidence type="ECO:0000256" key="13">
    <source>
        <dbReference type="ARBA" id="ARBA00022842"/>
    </source>
</evidence>
<comment type="subcellular location">
    <subcellularLocation>
        <location evidence="2">Cytoplasm</location>
        <location evidence="2">Perinuclear region</location>
    </subcellularLocation>
</comment>
<evidence type="ECO:0000256" key="4">
    <source>
        <dbReference type="ARBA" id="ARBA00012406"/>
    </source>
</evidence>
<name>A0A2T7P782_POMCA</name>
<dbReference type="STRING" id="400727.A0A2T7P782"/>
<dbReference type="InterPro" id="IPR050538">
    <property type="entry name" value="MAP_kinase_kinase_kinase"/>
</dbReference>
<evidence type="ECO:0000256" key="5">
    <source>
        <dbReference type="ARBA" id="ARBA00022490"/>
    </source>
</evidence>
<feature type="region of interest" description="Disordered" evidence="21">
    <location>
        <begin position="142"/>
        <end position="170"/>
    </location>
</feature>
<feature type="binding site" evidence="19">
    <location>
        <position position="1343"/>
    </location>
    <ligand>
        <name>ATP</name>
        <dbReference type="ChEBI" id="CHEBI:30616"/>
    </ligand>
</feature>
<dbReference type="SMART" id="SM00220">
    <property type="entry name" value="S_TKc"/>
    <property type="match status" value="1"/>
</dbReference>
<keyword evidence="20" id="KW-0175">Coiled coil</keyword>
<dbReference type="Gene3D" id="1.10.510.10">
    <property type="entry name" value="Transferase(Phosphotransferase) domain 1"/>
    <property type="match status" value="1"/>
</dbReference>
<comment type="catalytic activity">
    <reaction evidence="15">
        <text>L-seryl-[protein] + ATP = O-phospho-L-seryl-[protein] + ADP + H(+)</text>
        <dbReference type="Rhea" id="RHEA:17989"/>
        <dbReference type="Rhea" id="RHEA-COMP:9863"/>
        <dbReference type="Rhea" id="RHEA-COMP:11604"/>
        <dbReference type="ChEBI" id="CHEBI:15378"/>
        <dbReference type="ChEBI" id="CHEBI:29999"/>
        <dbReference type="ChEBI" id="CHEBI:30616"/>
        <dbReference type="ChEBI" id="CHEBI:83421"/>
        <dbReference type="ChEBI" id="CHEBI:456216"/>
        <dbReference type="EC" id="2.7.11.25"/>
    </reaction>
</comment>
<evidence type="ECO:0000313" key="24">
    <source>
        <dbReference type="Proteomes" id="UP000245119"/>
    </source>
</evidence>
<feature type="compositionally biased region" description="Polar residues" evidence="21">
    <location>
        <begin position="59"/>
        <end position="68"/>
    </location>
</feature>
<dbReference type="Pfam" id="PF00069">
    <property type="entry name" value="Pkinase"/>
    <property type="match status" value="1"/>
</dbReference>
<evidence type="ECO:0000256" key="8">
    <source>
        <dbReference type="ARBA" id="ARBA00022679"/>
    </source>
</evidence>
<comment type="similarity">
    <text evidence="3">Belongs to the protein kinase superfamily. STE Ser/Thr protein kinase family. MAP kinase kinase kinase subfamily.</text>
</comment>
<dbReference type="PANTHER" id="PTHR48016:SF32">
    <property type="entry name" value="MITOGEN-ACTIVATED PROTEIN KINASE KINASE KINASE 4"/>
    <property type="match status" value="1"/>
</dbReference>
<dbReference type="InterPro" id="IPR008271">
    <property type="entry name" value="Ser/Thr_kinase_AS"/>
</dbReference>
<dbReference type="EC" id="2.7.11.25" evidence="4"/>
<evidence type="ECO:0000256" key="11">
    <source>
        <dbReference type="ARBA" id="ARBA00022777"/>
    </source>
</evidence>
<dbReference type="GO" id="GO:0046872">
    <property type="term" value="F:metal ion binding"/>
    <property type="evidence" value="ECO:0007669"/>
    <property type="project" value="UniProtKB-KW"/>
</dbReference>
<evidence type="ECO:0000256" key="16">
    <source>
        <dbReference type="ARBA" id="ARBA00060115"/>
    </source>
</evidence>
<keyword evidence="8" id="KW-0808">Transferase</keyword>
<gene>
    <name evidence="23" type="ORF">C0Q70_11879</name>
</gene>
<evidence type="ECO:0000256" key="20">
    <source>
        <dbReference type="SAM" id="Coils"/>
    </source>
</evidence>
<keyword evidence="5" id="KW-0963">Cytoplasm</keyword>
<evidence type="ECO:0000256" key="17">
    <source>
        <dbReference type="ARBA" id="ARBA00069057"/>
    </source>
</evidence>
<evidence type="ECO:0000259" key="22">
    <source>
        <dbReference type="PROSITE" id="PS50011"/>
    </source>
</evidence>
<evidence type="ECO:0000256" key="2">
    <source>
        <dbReference type="ARBA" id="ARBA00004556"/>
    </source>
</evidence>
<evidence type="ECO:0000256" key="6">
    <source>
        <dbReference type="ARBA" id="ARBA00022527"/>
    </source>
</evidence>
<dbReference type="Proteomes" id="UP000245119">
    <property type="component" value="Linkage Group LG6"/>
</dbReference>
<keyword evidence="6" id="KW-0723">Serine/threonine-protein kinase</keyword>
<evidence type="ECO:0000256" key="14">
    <source>
        <dbReference type="ARBA" id="ARBA00047559"/>
    </source>
</evidence>
<dbReference type="InterPro" id="IPR000719">
    <property type="entry name" value="Prot_kinase_dom"/>
</dbReference>
<keyword evidence="24" id="KW-1185">Reference proteome</keyword>
<evidence type="ECO:0000256" key="21">
    <source>
        <dbReference type="SAM" id="MobiDB-lite"/>
    </source>
</evidence>
<feature type="region of interest" description="Disordered" evidence="21">
    <location>
        <begin position="515"/>
        <end position="555"/>
    </location>
</feature>
<evidence type="ECO:0000313" key="23">
    <source>
        <dbReference type="EMBL" id="PVD29282.1"/>
    </source>
</evidence>
<organism evidence="23 24">
    <name type="scientific">Pomacea canaliculata</name>
    <name type="common">Golden apple snail</name>
    <dbReference type="NCBI Taxonomy" id="400727"/>
    <lineage>
        <taxon>Eukaryota</taxon>
        <taxon>Metazoa</taxon>
        <taxon>Spiralia</taxon>
        <taxon>Lophotrochozoa</taxon>
        <taxon>Mollusca</taxon>
        <taxon>Gastropoda</taxon>
        <taxon>Caenogastropoda</taxon>
        <taxon>Architaenioglossa</taxon>
        <taxon>Ampullarioidea</taxon>
        <taxon>Ampullariidae</taxon>
        <taxon>Pomacea</taxon>
    </lineage>
</organism>
<dbReference type="FunFam" id="1.10.510.10:FF:000122">
    <property type="entry name" value="Mitogen-activated protein kinase kinase kinase 4"/>
    <property type="match status" value="1"/>
</dbReference>
<dbReference type="GO" id="GO:0048471">
    <property type="term" value="C:perinuclear region of cytoplasm"/>
    <property type="evidence" value="ECO:0007669"/>
    <property type="project" value="UniProtKB-SubCell"/>
</dbReference>
<dbReference type="InterPro" id="IPR011009">
    <property type="entry name" value="Kinase-like_dom_sf"/>
</dbReference>
<dbReference type="PROSITE" id="PS00108">
    <property type="entry name" value="PROTEIN_KINASE_ST"/>
    <property type="match status" value="1"/>
</dbReference>
<feature type="coiled-coil region" evidence="20">
    <location>
        <begin position="1080"/>
        <end position="1107"/>
    </location>
</feature>
<dbReference type="PANTHER" id="PTHR48016">
    <property type="entry name" value="MAP KINASE KINASE KINASE SSK2-RELATED-RELATED"/>
    <property type="match status" value="1"/>
</dbReference>
<keyword evidence="10 19" id="KW-0547">Nucleotide-binding</keyword>
<dbReference type="EMBL" id="PZQS01000006">
    <property type="protein sequence ID" value="PVD29282.1"/>
    <property type="molecule type" value="Genomic_DNA"/>
</dbReference>
<evidence type="ECO:0000256" key="18">
    <source>
        <dbReference type="ARBA" id="ARBA00083883"/>
    </source>
</evidence>
<dbReference type="CDD" id="cd06626">
    <property type="entry name" value="STKc_MEKK4"/>
    <property type="match status" value="1"/>
</dbReference>
<keyword evidence="11" id="KW-0418">Kinase</keyword>
<dbReference type="PROSITE" id="PS50011">
    <property type="entry name" value="PROTEIN_KINASE_DOM"/>
    <property type="match status" value="1"/>
</dbReference>
<sequence>MADEDDRDDRGCSPSETYYPFCDDDNVELRLRDAADQSTHDYYSGTEEAEGDVEEITETELSYGTTPPQRRIFRRVKERQGPRVSSSKNSGRDFINKECAVSRRRNQPKSVFNVIKDAHIGDPTLRRLSGFDSDDNLNLESIREKRDKRKKENRDSKKSQTKARGHDRLVKNMSDNFSALNVSSIAQAPEKLESSGRFAHLLTKPAALSVSAESREARSQWTEPAECPQDRIDFSKTFSMLINLGTQAKKDKEKKLATTKRQMSTELERWQSQFMDMMWIELNAYLHGSSFENEQTLLQAQRETLGTVLEDIMDFQFRGHSVPPVTYECTCCAENERCVDGSCRNQPHLEDSVSATFHEVTLTRDTVRLQEEALAQVQHILERLDSCERLYPTSKQLGSDYPLYREPAFTLRVKCLNLWLNITCDLCHKIKLFGRIIGAEQHGIEWPVINFDYPFPSDSSQEMKRRSSSIPFIHENDVEACSSEDEVEDGVGQAIPEADTQFLSPLKQVKFSFGSDSARSSRDASPTQRNVALPELSPPKECSTPTLNSRSSVGSVSASLSRASSEISIDEVGRPAIYRHYVDRCLKKMGMQRLIIRLRDVLDCTLQRAMEALKSPRHGNLAADLKRYPSDEAGLHEAEMATSPMSQAVPRNRFHFGRSTSLAEHGEWTQEFQRMKLPSFRPSYLFLVRVPLDIVHECLRIRLEQRPMGDPSFLSIRQLIRECKDVLTAATIVKQYYQYMVDPVIWDEKEAEEKFTTDLDQFDSDLRSMLEVYFSFLQSWIYRLQSLPEGSQDLKSALEDEWDFTRNICIYIVGGEAEAGKRFSSLASSLLTLTADFLDNGIDEHTRSLYDQSGMDEDEDGETNNINGQDFMPSIECDDLSLRPRFSAEVKSSVQIALRSFKNLFHEARERATKALGFAKKLRKDLEIAADFNINVTTAELFEKLLSTDHVRVRAPLSTGYMMFVPQRIVDNKHLILQLLNVTSGRDNNTSEDMSSRDEGYLLLMRCEAGIDHNPTCPRWCGKDVIVEPTAETAIALSHIRVEGLLYVVIHSSLLGSQRKEFEQLMGNTLVLVYEQTPCHQAIAESLSELKLNALELQEKVVDAVKQVDDKLSFNDVIQYEDNLLKLYRETLLQCYNFGFEYSKEVMRLISSDQRQRLCHSLVKFAAEWMQFVLQKCERGRGTRPRWATQGLDFLTVVCDPKFLTYLSEDEFAKFKQTISDCLIHVIGTLEQRSLGQGIYEHPQTHLLFCFCPASAAELKMSTTSRQERIRQEIKLVEGVRDKKLQEKHRIGHVTDKVREPDFRFTVRRVNFRWQRGNKIGEGHFGKVYTAVNMVTGELMAMKEMKLQPNDLQQLREICDEIKIFESIQHPNLVKYYGVEVHKEEMLMFMEYCDTGTIEEAAKMGLPEYLIRRYTREIVQAVNHLHENSIVHRDIKGANIFLTSTGHVKLGDFGCSVKLRSHSTMPGEFNNLVGTTAYMAPEVFTQNDQAGYGRAADIWSLGCVVIEMATGKRPWHELENDFQIIYKVGMGQRPAIPEGLSPEGKDFLEQTLIHDASERASASQLLDHLFTKVYSDQEE</sequence>
<comment type="function">
    <text evidence="16">Component of a protein kinase signal transduction cascade. Activates the CSBP2, P38 and JNK MAPK pathways, but not the ERK pathway. Specifically phosphorylates and activates MAP2K4 and MAP2K6.</text>
</comment>
<feature type="region of interest" description="Disordered" evidence="21">
    <location>
        <begin position="38"/>
        <end position="97"/>
    </location>
</feature>
<comment type="caution">
    <text evidence="23">The sequence shown here is derived from an EMBL/GenBank/DDBJ whole genome shotgun (WGS) entry which is preliminary data.</text>
</comment>
<reference evidence="23 24" key="1">
    <citation type="submission" date="2018-04" db="EMBL/GenBank/DDBJ databases">
        <title>The genome of golden apple snail Pomacea canaliculata provides insight into stress tolerance and invasive adaptation.</title>
        <authorList>
            <person name="Liu C."/>
            <person name="Liu B."/>
            <person name="Ren Y."/>
            <person name="Zhang Y."/>
            <person name="Wang H."/>
            <person name="Li S."/>
            <person name="Jiang F."/>
            <person name="Yin L."/>
            <person name="Zhang G."/>
            <person name="Qian W."/>
            <person name="Fan W."/>
        </authorList>
    </citation>
    <scope>NUCLEOTIDE SEQUENCE [LARGE SCALE GENOMIC DNA]</scope>
    <source>
        <strain evidence="23">SZHN2017</strain>
        <tissue evidence="23">Muscle</tissue>
    </source>
</reference>
<feature type="domain" description="Protein kinase" evidence="22">
    <location>
        <begin position="1314"/>
        <end position="1571"/>
    </location>
</feature>
<evidence type="ECO:0000256" key="12">
    <source>
        <dbReference type="ARBA" id="ARBA00022840"/>
    </source>
</evidence>
<dbReference type="PROSITE" id="PS00107">
    <property type="entry name" value="PROTEIN_KINASE_ATP"/>
    <property type="match status" value="1"/>
</dbReference>
<evidence type="ECO:0000256" key="10">
    <source>
        <dbReference type="ARBA" id="ARBA00022741"/>
    </source>
</evidence>
<comment type="cofactor">
    <cofactor evidence="1">
        <name>Mg(2+)</name>
        <dbReference type="ChEBI" id="CHEBI:18420"/>
    </cofactor>
</comment>
<dbReference type="Pfam" id="PF19431">
    <property type="entry name" value="MEKK4_N"/>
    <property type="match status" value="2"/>
</dbReference>
<keyword evidence="9" id="KW-0479">Metal-binding</keyword>
<dbReference type="GO" id="GO:0005524">
    <property type="term" value="F:ATP binding"/>
    <property type="evidence" value="ECO:0007669"/>
    <property type="project" value="UniProtKB-UniRule"/>
</dbReference>
<evidence type="ECO:0000256" key="15">
    <source>
        <dbReference type="ARBA" id="ARBA00048329"/>
    </source>
</evidence>
<dbReference type="InterPro" id="IPR017441">
    <property type="entry name" value="Protein_kinase_ATP_BS"/>
</dbReference>